<dbReference type="SUPFAM" id="SSF46785">
    <property type="entry name" value="Winged helix' DNA-binding domain"/>
    <property type="match status" value="1"/>
</dbReference>
<dbReference type="CDD" id="cd07377">
    <property type="entry name" value="WHTH_GntR"/>
    <property type="match status" value="1"/>
</dbReference>
<dbReference type="Gene3D" id="1.10.10.10">
    <property type="entry name" value="Winged helix-like DNA-binding domain superfamily/Winged helix DNA-binding domain"/>
    <property type="match status" value="1"/>
</dbReference>
<dbReference type="Gene3D" id="3.40.1410.10">
    <property type="entry name" value="Chorismate lyase-like"/>
    <property type="match status" value="1"/>
</dbReference>
<organism evidence="5 6">
    <name type="scientific">Kineosporia babensis</name>
    <dbReference type="NCBI Taxonomy" id="499548"/>
    <lineage>
        <taxon>Bacteria</taxon>
        <taxon>Bacillati</taxon>
        <taxon>Actinomycetota</taxon>
        <taxon>Actinomycetes</taxon>
        <taxon>Kineosporiales</taxon>
        <taxon>Kineosporiaceae</taxon>
        <taxon>Kineosporia</taxon>
    </lineage>
</organism>
<comment type="caution">
    <text evidence="5">The sequence shown here is derived from an EMBL/GenBank/DDBJ whole genome shotgun (WGS) entry which is preliminary data.</text>
</comment>
<dbReference type="SMART" id="SM00866">
    <property type="entry name" value="UTRA"/>
    <property type="match status" value="1"/>
</dbReference>
<dbReference type="InterPro" id="IPR050679">
    <property type="entry name" value="Bact_HTH_transcr_reg"/>
</dbReference>
<dbReference type="PANTHER" id="PTHR44846">
    <property type="entry name" value="MANNOSYL-D-GLYCERATE TRANSPORT/METABOLISM SYSTEM REPRESSOR MNGR-RELATED"/>
    <property type="match status" value="1"/>
</dbReference>
<evidence type="ECO:0000259" key="4">
    <source>
        <dbReference type="PROSITE" id="PS50949"/>
    </source>
</evidence>
<dbReference type="PRINTS" id="PR00035">
    <property type="entry name" value="HTHGNTR"/>
</dbReference>
<keyword evidence="1" id="KW-0805">Transcription regulation</keyword>
<protein>
    <submittedName>
        <fullName evidence="5">GntR family transcriptional regulator</fullName>
    </submittedName>
</protein>
<dbReference type="PANTHER" id="PTHR44846:SF1">
    <property type="entry name" value="MANNOSYL-D-GLYCERATE TRANSPORT_METABOLISM SYSTEM REPRESSOR MNGR-RELATED"/>
    <property type="match status" value="1"/>
</dbReference>
<accession>A0A9X1NNJ8</accession>
<keyword evidence="2" id="KW-0238">DNA-binding</keyword>
<sequence>MSEVTSRLRAVWADAARSRMPLPPEKDLAAQLGVSRPTLREALARMEAQGLIRRDAHRGTFPNVVALDLGLRIDESFEFSAGISEAGFEPSIQLISSGWIRMNTELAQRHSLPEGTVAFEMTKRWCASGTPVMYAVDHIPMTRESVALPDARTSIFQLVRDLRGETVEWESARLRARSATAQDQDMLHTGAAKPLIQLDITGVSRSGEVLYVAQEVHRDDIIPYHMVRSSR</sequence>
<dbReference type="GO" id="GO:0003700">
    <property type="term" value="F:DNA-binding transcription factor activity"/>
    <property type="evidence" value="ECO:0007669"/>
    <property type="project" value="InterPro"/>
</dbReference>
<dbReference type="EMBL" id="JAJOMB010000039">
    <property type="protein sequence ID" value="MCD5317039.1"/>
    <property type="molecule type" value="Genomic_DNA"/>
</dbReference>
<keyword evidence="3" id="KW-0804">Transcription</keyword>
<dbReference type="InterPro" id="IPR028978">
    <property type="entry name" value="Chorismate_lyase_/UTRA_dom_sf"/>
</dbReference>
<feature type="domain" description="HTH gntR-type" evidence="4">
    <location>
        <begin position="1"/>
        <end position="65"/>
    </location>
</feature>
<dbReference type="InterPro" id="IPR000524">
    <property type="entry name" value="Tscrpt_reg_HTH_GntR"/>
</dbReference>
<dbReference type="SUPFAM" id="SSF64288">
    <property type="entry name" value="Chorismate lyase-like"/>
    <property type="match status" value="1"/>
</dbReference>
<evidence type="ECO:0000313" key="6">
    <source>
        <dbReference type="Proteomes" id="UP001138997"/>
    </source>
</evidence>
<proteinExistence type="predicted"/>
<dbReference type="InterPro" id="IPR036388">
    <property type="entry name" value="WH-like_DNA-bd_sf"/>
</dbReference>
<dbReference type="Pfam" id="PF07702">
    <property type="entry name" value="UTRA"/>
    <property type="match status" value="1"/>
</dbReference>
<dbReference type="GO" id="GO:0045892">
    <property type="term" value="P:negative regulation of DNA-templated transcription"/>
    <property type="evidence" value="ECO:0007669"/>
    <property type="project" value="TreeGrafter"/>
</dbReference>
<dbReference type="AlphaFoldDB" id="A0A9X1NNJ8"/>
<evidence type="ECO:0000256" key="1">
    <source>
        <dbReference type="ARBA" id="ARBA00023015"/>
    </source>
</evidence>
<dbReference type="InterPro" id="IPR011663">
    <property type="entry name" value="UTRA"/>
</dbReference>
<dbReference type="PROSITE" id="PS50949">
    <property type="entry name" value="HTH_GNTR"/>
    <property type="match status" value="1"/>
</dbReference>
<dbReference type="Pfam" id="PF00392">
    <property type="entry name" value="GntR"/>
    <property type="match status" value="1"/>
</dbReference>
<evidence type="ECO:0000256" key="2">
    <source>
        <dbReference type="ARBA" id="ARBA00023125"/>
    </source>
</evidence>
<dbReference type="RefSeq" id="WP_231449890.1">
    <property type="nucleotide sequence ID" value="NZ_JAJOMB010000039.1"/>
</dbReference>
<name>A0A9X1NNJ8_9ACTN</name>
<evidence type="ECO:0000313" key="5">
    <source>
        <dbReference type="EMBL" id="MCD5317039.1"/>
    </source>
</evidence>
<dbReference type="Proteomes" id="UP001138997">
    <property type="component" value="Unassembled WGS sequence"/>
</dbReference>
<keyword evidence="6" id="KW-1185">Reference proteome</keyword>
<dbReference type="InterPro" id="IPR036390">
    <property type="entry name" value="WH_DNA-bd_sf"/>
</dbReference>
<gene>
    <name evidence="5" type="ORF">LR394_39700</name>
</gene>
<dbReference type="GO" id="GO:0003677">
    <property type="term" value="F:DNA binding"/>
    <property type="evidence" value="ECO:0007669"/>
    <property type="project" value="UniProtKB-KW"/>
</dbReference>
<dbReference type="SMART" id="SM00345">
    <property type="entry name" value="HTH_GNTR"/>
    <property type="match status" value="1"/>
</dbReference>
<reference evidence="5" key="1">
    <citation type="submission" date="2021-11" db="EMBL/GenBank/DDBJ databases">
        <title>Streptomyces corallinus and Kineosporia corallina sp. nov., two new coral-derived marine actinobacteria.</title>
        <authorList>
            <person name="Buangrab K."/>
            <person name="Sutthacheep M."/>
            <person name="Yeemin T."/>
            <person name="Harunari E."/>
            <person name="Igarashi Y."/>
            <person name="Sripreechasak P."/>
            <person name="Kanchanasin P."/>
            <person name="Tanasupawat S."/>
            <person name="Phongsopitanun W."/>
        </authorList>
    </citation>
    <scope>NUCLEOTIDE SEQUENCE</scope>
    <source>
        <strain evidence="5">JCM 31032</strain>
    </source>
</reference>
<evidence type="ECO:0000256" key="3">
    <source>
        <dbReference type="ARBA" id="ARBA00023163"/>
    </source>
</evidence>